<protein>
    <submittedName>
        <fullName evidence="4">CspA family cold shock protein</fullName>
    </submittedName>
</protein>
<keyword evidence="2" id="KW-0963">Cytoplasm</keyword>
<evidence type="ECO:0000256" key="2">
    <source>
        <dbReference type="ARBA" id="ARBA00022490"/>
    </source>
</evidence>
<evidence type="ECO:0000259" key="3">
    <source>
        <dbReference type="PROSITE" id="PS51857"/>
    </source>
</evidence>
<dbReference type="Proteomes" id="UP000549617">
    <property type="component" value="Unassembled WGS sequence"/>
</dbReference>
<proteinExistence type="predicted"/>
<keyword evidence="5" id="KW-1185">Reference proteome</keyword>
<sequence>MGGALPDLEPGEHFSGAIKWFDATRGFGFMIADDEAGDILIHFSVLRDHGRRSLPEGTRLECVAVRRARGLQAREIISFDLSTAIAPDVERMERSRQGHVDPAALMDDAGPFESVTVKWFNRVKGYGFLVRDGTGEDIFIHMETLRRAGHLAIEPEDRLKVRCVAGKKGLLAVMVEEAA</sequence>
<feature type="domain" description="CSD" evidence="3">
    <location>
        <begin position="13"/>
        <end position="78"/>
    </location>
</feature>
<accession>A0A7W9AH55</accession>
<dbReference type="Gene3D" id="2.40.50.140">
    <property type="entry name" value="Nucleic acid-binding proteins"/>
    <property type="match status" value="2"/>
</dbReference>
<evidence type="ECO:0000256" key="1">
    <source>
        <dbReference type="ARBA" id="ARBA00004496"/>
    </source>
</evidence>
<dbReference type="GO" id="GO:0005829">
    <property type="term" value="C:cytosol"/>
    <property type="evidence" value="ECO:0007669"/>
    <property type="project" value="UniProtKB-ARBA"/>
</dbReference>
<dbReference type="PROSITE" id="PS51857">
    <property type="entry name" value="CSD_2"/>
    <property type="match status" value="1"/>
</dbReference>
<dbReference type="AlphaFoldDB" id="A0A7W9AH55"/>
<dbReference type="PANTHER" id="PTHR46109:SF1">
    <property type="entry name" value="PROTEIN LIN-28 HOMOLOG"/>
    <property type="match status" value="1"/>
</dbReference>
<name>A0A7W9AH55_9SPHN</name>
<dbReference type="GO" id="GO:0003729">
    <property type="term" value="F:mRNA binding"/>
    <property type="evidence" value="ECO:0007669"/>
    <property type="project" value="TreeGrafter"/>
</dbReference>
<dbReference type="PRINTS" id="PR00050">
    <property type="entry name" value="COLDSHOCK"/>
</dbReference>
<reference evidence="4 5" key="1">
    <citation type="submission" date="2020-08" db="EMBL/GenBank/DDBJ databases">
        <title>Genomic Encyclopedia of Type Strains, Phase IV (KMG-IV): sequencing the most valuable type-strain genomes for metagenomic binning, comparative biology and taxonomic classification.</title>
        <authorList>
            <person name="Goeker M."/>
        </authorList>
    </citation>
    <scope>NUCLEOTIDE SEQUENCE [LARGE SCALE GENOMIC DNA]</scope>
    <source>
        <strain evidence="4 5">DSM 25079</strain>
    </source>
</reference>
<gene>
    <name evidence="4" type="ORF">FHS49_001621</name>
</gene>
<dbReference type="InterPro" id="IPR051373">
    <property type="entry name" value="Lin-28_RNA-binding"/>
</dbReference>
<dbReference type="InterPro" id="IPR011129">
    <property type="entry name" value="CSD"/>
</dbReference>
<organism evidence="4 5">
    <name type="scientific">Sphingobium boeckii</name>
    <dbReference type="NCBI Taxonomy" id="1082345"/>
    <lineage>
        <taxon>Bacteria</taxon>
        <taxon>Pseudomonadati</taxon>
        <taxon>Pseudomonadota</taxon>
        <taxon>Alphaproteobacteria</taxon>
        <taxon>Sphingomonadales</taxon>
        <taxon>Sphingomonadaceae</taxon>
        <taxon>Sphingobium</taxon>
    </lineage>
</organism>
<dbReference type="GO" id="GO:0031054">
    <property type="term" value="P:pre-miRNA processing"/>
    <property type="evidence" value="ECO:0007669"/>
    <property type="project" value="TreeGrafter"/>
</dbReference>
<dbReference type="Pfam" id="PF00313">
    <property type="entry name" value="CSD"/>
    <property type="match status" value="2"/>
</dbReference>
<comment type="caution">
    <text evidence="4">The sequence shown here is derived from an EMBL/GenBank/DDBJ whole genome shotgun (WGS) entry which is preliminary data.</text>
</comment>
<dbReference type="EMBL" id="JACIJC010000002">
    <property type="protein sequence ID" value="MBB5685613.1"/>
    <property type="molecule type" value="Genomic_DNA"/>
</dbReference>
<dbReference type="SUPFAM" id="SSF50249">
    <property type="entry name" value="Nucleic acid-binding proteins"/>
    <property type="match status" value="2"/>
</dbReference>
<evidence type="ECO:0000313" key="5">
    <source>
        <dbReference type="Proteomes" id="UP000549617"/>
    </source>
</evidence>
<dbReference type="InterPro" id="IPR012340">
    <property type="entry name" value="NA-bd_OB-fold"/>
</dbReference>
<dbReference type="PANTHER" id="PTHR46109">
    <property type="entry name" value="PROTEIN LIN-28"/>
    <property type="match status" value="1"/>
</dbReference>
<dbReference type="InterPro" id="IPR002059">
    <property type="entry name" value="CSP_DNA-bd"/>
</dbReference>
<evidence type="ECO:0000313" key="4">
    <source>
        <dbReference type="EMBL" id="MBB5685613.1"/>
    </source>
</evidence>
<dbReference type="CDD" id="cd04458">
    <property type="entry name" value="CSP_CDS"/>
    <property type="match status" value="2"/>
</dbReference>
<comment type="subcellular location">
    <subcellularLocation>
        <location evidence="1">Cytoplasm</location>
    </subcellularLocation>
</comment>
<dbReference type="SMART" id="SM00357">
    <property type="entry name" value="CSP"/>
    <property type="match status" value="2"/>
</dbReference>